<dbReference type="GeneID" id="82156844"/>
<dbReference type="InterPro" id="IPR004919">
    <property type="entry name" value="GmrSD_N"/>
</dbReference>
<dbReference type="Pfam" id="PF03235">
    <property type="entry name" value="GmrSD_N"/>
    <property type="match status" value="1"/>
</dbReference>
<gene>
    <name evidence="2" type="ORF">HPS55_03605</name>
</gene>
<proteinExistence type="predicted"/>
<comment type="caution">
    <text evidence="2">The sequence shown here is derived from an EMBL/GenBank/DDBJ whole genome shotgun (WGS) entry which is preliminary data.</text>
</comment>
<evidence type="ECO:0000313" key="2">
    <source>
        <dbReference type="EMBL" id="NPE13418.1"/>
    </source>
</evidence>
<sequence length="378" mass="44000">MKKDISIESEYIETELNSPSYKAIVSPFSPNDIRLSTPPMNMGDIIDMIQYHYIDFDTEYQREQNLWDDTQQSRLIESVLLGLRLPAFYFEEVSKKKWRIIDGLQRCCTIRNFYVDKTLRLQNMEFLTDFEGKTIDDFPFEIKRDIRMLPVTVNVLENGVPDDVKYILFKRLNTGGITLSTQEIRNAVYIGKAIDIIKEMSVYPAFTSATLNTIPTLRKQDMDFVSRFVAFYLIGYENYTVPDLDEFINTCMKGIKKGEYDDKTETMKRDFVKAMNLASQIFGDDAFRKRTSKKDYRRPLNKAYFEVISVGLAKLSDEESKKLLLHKELFKDNLIKEMKDNQSYSGAFSSGTAKKESVRKRFSVFNEILIKSINGIKI</sequence>
<dbReference type="EMBL" id="JABKKE010000004">
    <property type="protein sequence ID" value="NPE13418.1"/>
    <property type="molecule type" value="Genomic_DNA"/>
</dbReference>
<dbReference type="PANTHER" id="PTHR39639:SF1">
    <property type="entry name" value="DUF262 DOMAIN-CONTAINING PROTEIN"/>
    <property type="match status" value="1"/>
</dbReference>
<accession>A0ABX2ATW5</accession>
<protein>
    <submittedName>
        <fullName evidence="2">DUF262 domain-containing protein</fullName>
    </submittedName>
</protein>
<dbReference type="Proteomes" id="UP001193734">
    <property type="component" value="Unassembled WGS sequence"/>
</dbReference>
<evidence type="ECO:0000313" key="3">
    <source>
        <dbReference type="Proteomes" id="UP001193734"/>
    </source>
</evidence>
<name>A0ABX2ATW5_9BACT</name>
<organism evidence="2 3">
    <name type="scientific">Xylanibacter rodentium</name>
    <dbReference type="NCBI Taxonomy" id="2736289"/>
    <lineage>
        <taxon>Bacteria</taxon>
        <taxon>Pseudomonadati</taxon>
        <taxon>Bacteroidota</taxon>
        <taxon>Bacteroidia</taxon>
        <taxon>Bacteroidales</taxon>
        <taxon>Prevotellaceae</taxon>
        <taxon>Xylanibacter</taxon>
    </lineage>
</organism>
<feature type="domain" description="GmrSD restriction endonucleases N-terminal" evidence="1">
    <location>
        <begin position="56"/>
        <end position="189"/>
    </location>
</feature>
<keyword evidence="3" id="KW-1185">Reference proteome</keyword>
<reference evidence="2 3" key="1">
    <citation type="submission" date="2020-05" db="EMBL/GenBank/DDBJ databases">
        <title>Distinct polysaccharide utilization as determinants for interspecies competition between intestinal Prevotella spp.</title>
        <authorList>
            <person name="Galvez E.J.C."/>
            <person name="Iljazovic A."/>
            <person name="Strowig T."/>
        </authorList>
    </citation>
    <scope>NUCLEOTIDE SEQUENCE [LARGE SCALE GENOMIC DNA]</scope>
    <source>
        <strain evidence="2 3">PROD</strain>
    </source>
</reference>
<dbReference type="PANTHER" id="PTHR39639">
    <property type="entry name" value="CHROMOSOME 16, WHOLE GENOME SHOTGUN SEQUENCE"/>
    <property type="match status" value="1"/>
</dbReference>
<evidence type="ECO:0000259" key="1">
    <source>
        <dbReference type="Pfam" id="PF03235"/>
    </source>
</evidence>
<dbReference type="RefSeq" id="WP_172176495.1">
    <property type="nucleotide sequence ID" value="NZ_CASGIA010000021.1"/>
</dbReference>